<dbReference type="GO" id="GO:0044206">
    <property type="term" value="P:UMP salvage"/>
    <property type="evidence" value="ECO:0007669"/>
    <property type="project" value="UniProtKB-UniRule"/>
</dbReference>
<name>A0A8B2NSA1_9HYPH</name>
<feature type="binding site" evidence="15">
    <location>
        <position position="83"/>
    </location>
    <ligand>
        <name>5-phospho-alpha-D-ribose 1-diphosphate</name>
        <dbReference type="ChEBI" id="CHEBI:58017"/>
    </ligand>
</feature>
<dbReference type="Gene3D" id="3.40.50.2020">
    <property type="match status" value="1"/>
</dbReference>
<keyword evidence="9 15" id="KW-0342">GTP-binding</keyword>
<evidence type="ECO:0000256" key="11">
    <source>
        <dbReference type="ARBA" id="ARBA00052919"/>
    </source>
</evidence>
<dbReference type="EC" id="2.4.2.9" evidence="3 15"/>
<dbReference type="HAMAP" id="MF_01218_B">
    <property type="entry name" value="Upp_B"/>
    <property type="match status" value="1"/>
</dbReference>
<dbReference type="NCBIfam" id="NF001097">
    <property type="entry name" value="PRK00129.1"/>
    <property type="match status" value="1"/>
</dbReference>
<sequence length="213" mass="23230">MPTTHPNVTVIDHPLVQHKLTIMRRRETSTASFRQLLREIAMLLCYEATRDLELELVDIETPIQAMQAPMLTGKKLVFASILRAGEGLLDGMLDLVPAARVAHVGLYRDPNTLAAVEYYFKAPDDMGNRRVIVLDPMLATANSAIAAIDRLKEAGATDMKFVCLLASPEGVENLSGHHPDVPIVSAAVDECLNDHGYIVPGLGDAGDRMFGTK</sequence>
<dbReference type="InterPro" id="IPR050054">
    <property type="entry name" value="UPRTase/APRTase"/>
</dbReference>
<comment type="similarity">
    <text evidence="2 15">Belongs to the UPRTase family.</text>
</comment>
<dbReference type="GO" id="GO:0000287">
    <property type="term" value="F:magnesium ion binding"/>
    <property type="evidence" value="ECO:0007669"/>
    <property type="project" value="UniProtKB-UniRule"/>
</dbReference>
<dbReference type="FunFam" id="3.40.50.2020:FF:000003">
    <property type="entry name" value="Uracil phosphoribosyltransferase"/>
    <property type="match status" value="1"/>
</dbReference>
<keyword evidence="8 15" id="KW-0460">Magnesium</keyword>
<dbReference type="GO" id="GO:0004845">
    <property type="term" value="F:uracil phosphoribosyltransferase activity"/>
    <property type="evidence" value="ECO:0007669"/>
    <property type="project" value="UniProtKB-UniRule"/>
</dbReference>
<evidence type="ECO:0000313" key="18">
    <source>
        <dbReference type="Proteomes" id="UP000249590"/>
    </source>
</evidence>
<dbReference type="PANTHER" id="PTHR32315:SF4">
    <property type="entry name" value="URACIL PHOSPHORIBOSYLTRANSFERASE, CHLOROPLASTIC"/>
    <property type="match status" value="1"/>
</dbReference>
<dbReference type="InterPro" id="IPR034332">
    <property type="entry name" value="Upp_B"/>
</dbReference>
<proteinExistence type="inferred from homology"/>
<dbReference type="InterPro" id="IPR029057">
    <property type="entry name" value="PRTase-like"/>
</dbReference>
<keyword evidence="7 15" id="KW-0547">Nucleotide-binding</keyword>
<dbReference type="InterPro" id="IPR000836">
    <property type="entry name" value="PRTase_dom"/>
</dbReference>
<feature type="binding site" evidence="15">
    <location>
        <position position="204"/>
    </location>
    <ligand>
        <name>5-phospho-alpha-D-ribose 1-diphosphate</name>
        <dbReference type="ChEBI" id="CHEBI:58017"/>
    </ligand>
</feature>
<comment type="function">
    <text evidence="12 15">Catalyzes the conversion of uracil and 5-phospho-alpha-D-ribose 1-diphosphate (PRPP) to UMP and diphosphate.</text>
</comment>
<evidence type="ECO:0000256" key="12">
    <source>
        <dbReference type="ARBA" id="ARBA00056901"/>
    </source>
</evidence>
<feature type="binding site" evidence="15">
    <location>
        <begin position="203"/>
        <end position="205"/>
    </location>
    <ligand>
        <name>uracil</name>
        <dbReference type="ChEBI" id="CHEBI:17568"/>
    </ligand>
</feature>
<dbReference type="RefSeq" id="WP_111348457.1">
    <property type="nucleotide sequence ID" value="NZ_JAIWKD010000007.1"/>
</dbReference>
<keyword evidence="5 15" id="KW-0328">Glycosyltransferase</keyword>
<evidence type="ECO:0000256" key="1">
    <source>
        <dbReference type="ARBA" id="ARBA00005180"/>
    </source>
</evidence>
<comment type="pathway">
    <text evidence="1 15">Pyrimidine metabolism; UMP biosynthesis via salvage pathway; UMP from uracil: step 1/1.</text>
</comment>
<keyword evidence="6 15" id="KW-0808">Transferase</keyword>
<comment type="activity regulation">
    <text evidence="15">Allosterically activated by GTP.</text>
</comment>
<comment type="catalytic activity">
    <reaction evidence="11 15">
        <text>UMP + diphosphate = 5-phospho-alpha-D-ribose 1-diphosphate + uracil</text>
        <dbReference type="Rhea" id="RHEA:13017"/>
        <dbReference type="ChEBI" id="CHEBI:17568"/>
        <dbReference type="ChEBI" id="CHEBI:33019"/>
        <dbReference type="ChEBI" id="CHEBI:57865"/>
        <dbReference type="ChEBI" id="CHEBI:58017"/>
        <dbReference type="EC" id="2.4.2.9"/>
    </reaction>
</comment>
<dbReference type="GO" id="GO:0005737">
    <property type="term" value="C:cytoplasm"/>
    <property type="evidence" value="ECO:0007669"/>
    <property type="project" value="UniProtKB-ARBA"/>
</dbReference>
<dbReference type="SUPFAM" id="SSF53271">
    <property type="entry name" value="PRTase-like"/>
    <property type="match status" value="1"/>
</dbReference>
<evidence type="ECO:0000256" key="2">
    <source>
        <dbReference type="ARBA" id="ARBA00009516"/>
    </source>
</evidence>
<evidence type="ECO:0000256" key="7">
    <source>
        <dbReference type="ARBA" id="ARBA00022741"/>
    </source>
</evidence>
<evidence type="ECO:0000256" key="6">
    <source>
        <dbReference type="ARBA" id="ARBA00022679"/>
    </source>
</evidence>
<dbReference type="OrthoDB" id="9781675at2"/>
<feature type="binding site" evidence="15">
    <location>
        <begin position="135"/>
        <end position="143"/>
    </location>
    <ligand>
        <name>5-phospho-alpha-D-ribose 1-diphosphate</name>
        <dbReference type="ChEBI" id="CHEBI:58017"/>
    </ligand>
</feature>
<evidence type="ECO:0000259" key="16">
    <source>
        <dbReference type="Pfam" id="PF14681"/>
    </source>
</evidence>
<evidence type="ECO:0000256" key="4">
    <source>
        <dbReference type="ARBA" id="ARBA00022533"/>
    </source>
</evidence>
<evidence type="ECO:0000256" key="15">
    <source>
        <dbReference type="HAMAP-Rule" id="MF_01218"/>
    </source>
</evidence>
<dbReference type="Proteomes" id="UP000249590">
    <property type="component" value="Unassembled WGS sequence"/>
</dbReference>
<evidence type="ECO:0000256" key="10">
    <source>
        <dbReference type="ARBA" id="ARBA00031082"/>
    </source>
</evidence>
<feature type="binding site" evidence="15">
    <location>
        <position position="198"/>
    </location>
    <ligand>
        <name>uracil</name>
        <dbReference type="ChEBI" id="CHEBI:17568"/>
    </ligand>
</feature>
<accession>A0A8B2NSA1</accession>
<dbReference type="PANTHER" id="PTHR32315">
    <property type="entry name" value="ADENINE PHOSPHORIBOSYLTRANSFERASE"/>
    <property type="match status" value="1"/>
</dbReference>
<keyword evidence="4 15" id="KW-0021">Allosteric enzyme</keyword>
<dbReference type="Pfam" id="PF14681">
    <property type="entry name" value="UPRTase"/>
    <property type="match status" value="1"/>
</dbReference>
<reference evidence="17 18" key="1">
    <citation type="submission" date="2018-05" db="EMBL/GenBank/DDBJ databases">
        <title>Acuticoccus sediminis sp. nov., isolated from deep-sea sediment of Indian Ocean.</title>
        <authorList>
            <person name="Liu X."/>
            <person name="Lai Q."/>
            <person name="Du Y."/>
            <person name="Sun F."/>
            <person name="Zhang X."/>
            <person name="Wang S."/>
            <person name="Shao Z."/>
        </authorList>
    </citation>
    <scope>NUCLEOTIDE SEQUENCE [LARGE SCALE GENOMIC DNA]</scope>
    <source>
        <strain evidence="17 18">PTG4-2</strain>
    </source>
</reference>
<dbReference type="AlphaFoldDB" id="A0A8B2NSA1"/>
<evidence type="ECO:0000256" key="3">
    <source>
        <dbReference type="ARBA" id="ARBA00011894"/>
    </source>
</evidence>
<gene>
    <name evidence="15" type="primary">upp</name>
    <name evidence="17" type="ORF">DLJ53_19875</name>
</gene>
<protein>
    <recommendedName>
        <fullName evidence="13 15">Uracil phosphoribosyltransferase</fullName>
        <ecNumber evidence="3 15">2.4.2.9</ecNumber>
    </recommendedName>
    <alternativeName>
        <fullName evidence="10 15">UMP pyrophosphorylase</fullName>
    </alternativeName>
    <alternativeName>
        <fullName evidence="14 15">UPRTase</fullName>
    </alternativeName>
</protein>
<feature type="binding site" evidence="15">
    <location>
        <position position="108"/>
    </location>
    <ligand>
        <name>5-phospho-alpha-D-ribose 1-diphosphate</name>
        <dbReference type="ChEBI" id="CHEBI:58017"/>
    </ligand>
</feature>
<evidence type="ECO:0000256" key="9">
    <source>
        <dbReference type="ARBA" id="ARBA00023134"/>
    </source>
</evidence>
<dbReference type="GO" id="GO:0006223">
    <property type="term" value="P:uracil salvage"/>
    <property type="evidence" value="ECO:0007669"/>
    <property type="project" value="InterPro"/>
</dbReference>
<dbReference type="EMBL" id="QHHQ01000004">
    <property type="protein sequence ID" value="RAH99991.1"/>
    <property type="molecule type" value="Genomic_DNA"/>
</dbReference>
<dbReference type="InterPro" id="IPR005765">
    <property type="entry name" value="UPRT"/>
</dbReference>
<evidence type="ECO:0000256" key="8">
    <source>
        <dbReference type="ARBA" id="ARBA00022842"/>
    </source>
</evidence>
<keyword evidence="18" id="KW-1185">Reference proteome</keyword>
<dbReference type="UniPathway" id="UPA00574">
    <property type="reaction ID" value="UER00636"/>
</dbReference>
<dbReference type="CDD" id="cd06223">
    <property type="entry name" value="PRTases_typeI"/>
    <property type="match status" value="1"/>
</dbReference>
<dbReference type="NCBIfam" id="TIGR01091">
    <property type="entry name" value="upp"/>
    <property type="match status" value="1"/>
</dbReference>
<evidence type="ECO:0000256" key="14">
    <source>
        <dbReference type="ARBA" id="ARBA00079807"/>
    </source>
</evidence>
<evidence type="ECO:0000313" key="17">
    <source>
        <dbReference type="EMBL" id="RAH99991.1"/>
    </source>
</evidence>
<organism evidence="17 18">
    <name type="scientific">Acuticoccus sediminis</name>
    <dbReference type="NCBI Taxonomy" id="2184697"/>
    <lineage>
        <taxon>Bacteria</taxon>
        <taxon>Pseudomonadati</taxon>
        <taxon>Pseudomonadota</taxon>
        <taxon>Alphaproteobacteria</taxon>
        <taxon>Hyphomicrobiales</taxon>
        <taxon>Amorphaceae</taxon>
        <taxon>Acuticoccus</taxon>
    </lineage>
</organism>
<evidence type="ECO:0000256" key="13">
    <source>
        <dbReference type="ARBA" id="ARBA00072146"/>
    </source>
</evidence>
<feature type="domain" description="Phosphoribosyltransferase" evidence="16">
    <location>
        <begin position="10"/>
        <end position="212"/>
    </location>
</feature>
<comment type="cofactor">
    <cofactor evidence="15">
        <name>Mg(2+)</name>
        <dbReference type="ChEBI" id="CHEBI:18420"/>
    </cofactor>
    <text evidence="15">Binds 1 Mg(2+) ion per subunit. The magnesium is bound as Mg-PRPP.</text>
</comment>
<comment type="caution">
    <text evidence="17">The sequence shown here is derived from an EMBL/GenBank/DDBJ whole genome shotgun (WGS) entry which is preliminary data.</text>
</comment>
<evidence type="ECO:0000256" key="5">
    <source>
        <dbReference type="ARBA" id="ARBA00022676"/>
    </source>
</evidence>
<dbReference type="GO" id="GO:0005525">
    <property type="term" value="F:GTP binding"/>
    <property type="evidence" value="ECO:0007669"/>
    <property type="project" value="UniProtKB-KW"/>
</dbReference>